<feature type="region of interest" description="Disordered" evidence="1">
    <location>
        <begin position="57"/>
        <end position="110"/>
    </location>
</feature>
<name>A0AAD6SC03_9AGAR</name>
<comment type="caution">
    <text evidence="2">The sequence shown here is derived from an EMBL/GenBank/DDBJ whole genome shotgun (WGS) entry which is preliminary data.</text>
</comment>
<organism evidence="2 3">
    <name type="scientific">Mycena alexandri</name>
    <dbReference type="NCBI Taxonomy" id="1745969"/>
    <lineage>
        <taxon>Eukaryota</taxon>
        <taxon>Fungi</taxon>
        <taxon>Dikarya</taxon>
        <taxon>Basidiomycota</taxon>
        <taxon>Agaricomycotina</taxon>
        <taxon>Agaricomycetes</taxon>
        <taxon>Agaricomycetidae</taxon>
        <taxon>Agaricales</taxon>
        <taxon>Marasmiineae</taxon>
        <taxon>Mycenaceae</taxon>
        <taxon>Mycena</taxon>
    </lineage>
</organism>
<protein>
    <submittedName>
        <fullName evidence="2">Uncharacterized protein</fullName>
    </submittedName>
</protein>
<keyword evidence="3" id="KW-1185">Reference proteome</keyword>
<proteinExistence type="predicted"/>
<reference evidence="2" key="1">
    <citation type="submission" date="2023-03" db="EMBL/GenBank/DDBJ databases">
        <title>Massive genome expansion in bonnet fungi (Mycena s.s.) driven by repeated elements and novel gene families across ecological guilds.</title>
        <authorList>
            <consortium name="Lawrence Berkeley National Laboratory"/>
            <person name="Harder C.B."/>
            <person name="Miyauchi S."/>
            <person name="Viragh M."/>
            <person name="Kuo A."/>
            <person name="Thoen E."/>
            <person name="Andreopoulos B."/>
            <person name="Lu D."/>
            <person name="Skrede I."/>
            <person name="Drula E."/>
            <person name="Henrissat B."/>
            <person name="Morin E."/>
            <person name="Kohler A."/>
            <person name="Barry K."/>
            <person name="LaButti K."/>
            <person name="Morin E."/>
            <person name="Salamov A."/>
            <person name="Lipzen A."/>
            <person name="Mereny Z."/>
            <person name="Hegedus B."/>
            <person name="Baldrian P."/>
            <person name="Stursova M."/>
            <person name="Weitz H."/>
            <person name="Taylor A."/>
            <person name="Grigoriev I.V."/>
            <person name="Nagy L.G."/>
            <person name="Martin F."/>
            <person name="Kauserud H."/>
        </authorList>
    </citation>
    <scope>NUCLEOTIDE SEQUENCE</scope>
    <source>
        <strain evidence="2">CBHHK200</strain>
    </source>
</reference>
<accession>A0AAD6SC03</accession>
<evidence type="ECO:0000256" key="1">
    <source>
        <dbReference type="SAM" id="MobiDB-lite"/>
    </source>
</evidence>
<gene>
    <name evidence="2" type="ORF">C8F04DRAFT_1191989</name>
</gene>
<dbReference type="EMBL" id="JARJCM010000162">
    <property type="protein sequence ID" value="KAJ7024943.1"/>
    <property type="molecule type" value="Genomic_DNA"/>
</dbReference>
<feature type="region of interest" description="Disordered" evidence="1">
    <location>
        <begin position="1"/>
        <end position="37"/>
    </location>
</feature>
<sequence length="161" mass="17585">MVERDVRSETGAYGSVPETPKGTGTRSVGDLSERRECKTTWKKTRCEEFCEGLQTKRSGLVKGSPRGGGRKLMGSGDVEDQLAHDQRTPKITGRFGEVRNGGSVGKRLSDVPGELLPVVSKSALDAGDLLEIPSRQQRLLANQIDKSRIERKGWIEMSNGT</sequence>
<dbReference type="AlphaFoldDB" id="A0AAD6SC03"/>
<evidence type="ECO:0000313" key="2">
    <source>
        <dbReference type="EMBL" id="KAJ7024943.1"/>
    </source>
</evidence>
<dbReference type="Proteomes" id="UP001218188">
    <property type="component" value="Unassembled WGS sequence"/>
</dbReference>
<evidence type="ECO:0000313" key="3">
    <source>
        <dbReference type="Proteomes" id="UP001218188"/>
    </source>
</evidence>